<evidence type="ECO:0000313" key="1">
    <source>
        <dbReference type="EMBL" id="PKC13559.1"/>
    </source>
</evidence>
<evidence type="ECO:0000313" key="2">
    <source>
        <dbReference type="EMBL" id="PKC68693.1"/>
    </source>
</evidence>
<dbReference type="EMBL" id="LLXH01000317">
    <property type="protein sequence ID" value="PKC68693.1"/>
    <property type="molecule type" value="Genomic_DNA"/>
</dbReference>
<reference evidence="2 3" key="4">
    <citation type="submission" date="2017-10" db="EMBL/GenBank/DDBJ databases">
        <title>Genome analyses suggest a sexual origin of heterokaryosis in a supposedly ancient asexual fungus.</title>
        <authorList>
            <person name="Corradi N."/>
            <person name="Sedzielewska K."/>
            <person name="Noel J."/>
            <person name="Charron P."/>
            <person name="Farinelli L."/>
            <person name="Marton T."/>
            <person name="Kruger M."/>
            <person name="Pelin A."/>
            <person name="Brachmann A."/>
            <person name="Corradi N."/>
        </authorList>
    </citation>
    <scope>NUCLEOTIDE SEQUENCE [LARGE SCALE GENOMIC DNA]</scope>
    <source>
        <strain evidence="2 3">A1</strain>
    </source>
</reference>
<comment type="caution">
    <text evidence="1">The sequence shown here is derived from an EMBL/GenBank/DDBJ whole genome shotgun (WGS) entry which is preliminary data.</text>
</comment>
<dbReference type="EMBL" id="LLXJ01000183">
    <property type="protein sequence ID" value="PKC13559.1"/>
    <property type="molecule type" value="Genomic_DNA"/>
</dbReference>
<name>A0A2N0Q3B7_9GLOM</name>
<reference evidence="2 3" key="3">
    <citation type="submission" date="2017-10" db="EMBL/GenBank/DDBJ databases">
        <title>Extensive intraspecific genome diversity in a model arbuscular mycorrhizal fungus.</title>
        <authorList>
            <person name="Chen E.C.H."/>
            <person name="Morin E."/>
            <person name="Baudet D."/>
            <person name="Noel J."/>
            <person name="Ndikumana S."/>
            <person name="Charron P."/>
            <person name="St-Onge C."/>
            <person name="Giorgi J."/>
            <person name="Grigoriev I.V."/>
            <person name="Roux C."/>
            <person name="Martin F.M."/>
            <person name="Corradi N."/>
        </authorList>
    </citation>
    <scope>NUCLEOTIDE SEQUENCE [LARGE SCALE GENOMIC DNA]</scope>
    <source>
        <strain evidence="2 3">A1</strain>
    </source>
</reference>
<gene>
    <name evidence="2" type="ORF">RhiirA1_456907</name>
    <name evidence="1" type="ORF">RhiirA5_410465</name>
</gene>
<dbReference type="Proteomes" id="UP000232688">
    <property type="component" value="Unassembled WGS sequence"/>
</dbReference>
<protein>
    <submittedName>
        <fullName evidence="1">Uncharacterized protein</fullName>
    </submittedName>
</protein>
<accession>A0A2N0Q3B7</accession>
<dbReference type="VEuPathDB" id="FungiDB:RhiirA1_456907"/>
<dbReference type="AlphaFoldDB" id="A0A2N0Q3B7"/>
<evidence type="ECO:0000313" key="3">
    <source>
        <dbReference type="Proteomes" id="UP000232688"/>
    </source>
</evidence>
<proteinExistence type="predicted"/>
<reference evidence="1 4" key="1">
    <citation type="submission" date="2016-04" db="EMBL/GenBank/DDBJ databases">
        <title>Genome analyses suggest a sexual origin of heterokaryosis in a supposedly ancient asexual fungus.</title>
        <authorList>
            <person name="Ropars J."/>
            <person name="Sedzielewska K."/>
            <person name="Noel J."/>
            <person name="Charron P."/>
            <person name="Farinelli L."/>
            <person name="Marton T."/>
            <person name="Kruger M."/>
            <person name="Pelin A."/>
            <person name="Brachmann A."/>
            <person name="Corradi N."/>
        </authorList>
    </citation>
    <scope>NUCLEOTIDE SEQUENCE [LARGE SCALE GENOMIC DNA]</scope>
    <source>
        <strain evidence="1 4">A5</strain>
    </source>
</reference>
<dbReference type="Proteomes" id="UP000232722">
    <property type="component" value="Unassembled WGS sequence"/>
</dbReference>
<sequence>MDIINEFKHNLEEQEQILGYLSEDLINKDWDKDLQKAFLNKVSIMLEDFELLLKLKWKSNTEFYLKKSQTEEEALKELE</sequence>
<organism evidence="1 4">
    <name type="scientific">Rhizophagus irregularis</name>
    <dbReference type="NCBI Taxonomy" id="588596"/>
    <lineage>
        <taxon>Eukaryota</taxon>
        <taxon>Fungi</taxon>
        <taxon>Fungi incertae sedis</taxon>
        <taxon>Mucoromycota</taxon>
        <taxon>Glomeromycotina</taxon>
        <taxon>Glomeromycetes</taxon>
        <taxon>Glomerales</taxon>
        <taxon>Glomeraceae</taxon>
        <taxon>Rhizophagus</taxon>
    </lineage>
</organism>
<evidence type="ECO:0000313" key="4">
    <source>
        <dbReference type="Proteomes" id="UP000232722"/>
    </source>
</evidence>
<reference evidence="1 4" key="2">
    <citation type="submission" date="2017-09" db="EMBL/GenBank/DDBJ databases">
        <title>Extensive intraspecific genome diversity in a model arbuscular mycorrhizal fungus.</title>
        <authorList>
            <person name="Chen E.C."/>
            <person name="Morin E."/>
            <person name="Beaudet D."/>
            <person name="Noel J."/>
            <person name="Ndikumana S."/>
            <person name="Charron P."/>
            <person name="St-Onge C."/>
            <person name="Giorgi J."/>
            <person name="Grigoriev I.V."/>
            <person name="Roux C."/>
            <person name="Martin F.M."/>
            <person name="Corradi N."/>
        </authorList>
    </citation>
    <scope>NUCLEOTIDE SEQUENCE [LARGE SCALE GENOMIC DNA]</scope>
    <source>
        <strain evidence="1 4">A5</strain>
    </source>
</reference>